<proteinExistence type="predicted"/>
<dbReference type="PIR" id="D83706">
    <property type="entry name" value="D83706"/>
</dbReference>
<evidence type="ECO:0000313" key="4">
    <source>
        <dbReference type="Proteomes" id="UP000001258"/>
    </source>
</evidence>
<dbReference type="CDD" id="cd04792">
    <property type="entry name" value="LanM-like"/>
    <property type="match status" value="1"/>
</dbReference>
<dbReference type="InterPro" id="IPR017146">
    <property type="entry name" value="Lanti_2_LanM"/>
</dbReference>
<dbReference type="SMR" id="Q9KFM7"/>
<dbReference type="InterPro" id="IPR007822">
    <property type="entry name" value="LANC-like"/>
</dbReference>
<dbReference type="GO" id="GO:0005886">
    <property type="term" value="C:plasma membrane"/>
    <property type="evidence" value="ECO:0007669"/>
    <property type="project" value="TreeGrafter"/>
</dbReference>
<dbReference type="PANTHER" id="PTHR12736">
    <property type="entry name" value="LANC-LIKE PROTEIN"/>
    <property type="match status" value="1"/>
</dbReference>
<keyword evidence="1" id="KW-0862">Zinc</keyword>
<dbReference type="InterPro" id="IPR012341">
    <property type="entry name" value="6hp_glycosidase-like_sf"/>
</dbReference>
<feature type="binding site" evidence="1">
    <location>
        <position position="893"/>
    </location>
    <ligand>
        <name>Zn(2+)</name>
        <dbReference type="ChEBI" id="CHEBI:29105"/>
    </ligand>
</feature>
<dbReference type="AlphaFoldDB" id="Q9KFM7"/>
<keyword evidence="4" id="KW-1185">Reference proteome</keyword>
<dbReference type="PANTHER" id="PTHR12736:SF7">
    <property type="entry name" value="LANC-LIKE PROTEIN 3"/>
    <property type="match status" value="1"/>
</dbReference>
<dbReference type="Pfam" id="PF05147">
    <property type="entry name" value="LANC_like"/>
    <property type="match status" value="1"/>
</dbReference>
<accession>Q9KFM7</accession>
<dbReference type="SMART" id="SM01260">
    <property type="entry name" value="LANC_like"/>
    <property type="match status" value="1"/>
</dbReference>
<dbReference type="EMBL" id="BA000004">
    <property type="protein sequence ID" value="BAB04171.1"/>
    <property type="molecule type" value="Genomic_DNA"/>
</dbReference>
<gene>
    <name evidence="3" type="ordered locus">BH0452</name>
</gene>
<dbReference type="Gene3D" id="1.50.10.10">
    <property type="match status" value="1"/>
</dbReference>
<name>Q9KFM7_HALH5</name>
<dbReference type="HOGENOM" id="CLU_009398_1_1_9"/>
<evidence type="ECO:0000256" key="1">
    <source>
        <dbReference type="PIRSR" id="PIRSR607822-1"/>
    </source>
</evidence>
<dbReference type="Proteomes" id="UP000001258">
    <property type="component" value="Chromosome"/>
</dbReference>
<dbReference type="GO" id="GO:0005975">
    <property type="term" value="P:carbohydrate metabolic process"/>
    <property type="evidence" value="ECO:0007669"/>
    <property type="project" value="InterPro"/>
</dbReference>
<dbReference type="OrthoDB" id="9148343at2"/>
<dbReference type="RefSeq" id="WP_010896630.1">
    <property type="nucleotide sequence ID" value="NC_002570.2"/>
</dbReference>
<dbReference type="eggNOG" id="COG4403">
    <property type="taxonomic scope" value="Bacteria"/>
</dbReference>
<dbReference type="KEGG" id="bha:BH0452"/>
<protein>
    <submittedName>
        <fullName evidence="3">Lantibiotic mersacidin modifying enzyme</fullName>
    </submittedName>
</protein>
<dbReference type="PRINTS" id="PR01950">
    <property type="entry name" value="LANCSUPER"/>
</dbReference>
<dbReference type="PIRSF" id="PIRSF037228">
    <property type="entry name" value="Lant_mod_RumM"/>
    <property type="match status" value="1"/>
</dbReference>
<reference evidence="3 4" key="1">
    <citation type="journal article" date="2000" name="Nucleic Acids Res.">
        <title>Complete genome sequence of the alkaliphilic bacterium Bacillus halodurans and genomic sequence comparison with Bacillus subtilis.</title>
        <authorList>
            <person name="Takami H."/>
            <person name="Nakasone K."/>
            <person name="Takaki Y."/>
            <person name="Maeno G."/>
            <person name="Sasaki R."/>
            <person name="Masui N."/>
            <person name="Fuji F."/>
            <person name="Hirama C."/>
            <person name="Nakamura Y."/>
            <person name="Ogasawara N."/>
            <person name="Kuhara S."/>
            <person name="Horikoshi K."/>
        </authorList>
    </citation>
    <scope>NUCLEOTIDE SEQUENCE [LARGE SCALE GENOMIC DNA]</scope>
    <source>
        <strain evidence="4">ATCC BAA-125 / DSM 18197 / FERM 7344 / JCM 9153 / C-125</strain>
    </source>
</reference>
<dbReference type="GO" id="GO:0046872">
    <property type="term" value="F:metal ion binding"/>
    <property type="evidence" value="ECO:0007669"/>
    <property type="project" value="UniProtKB-KW"/>
</dbReference>
<dbReference type="NCBIfam" id="TIGR03897">
    <property type="entry name" value="lanti_2_LanM"/>
    <property type="match status" value="1"/>
</dbReference>
<organism evidence="3 4">
    <name type="scientific">Halalkalibacterium halodurans (strain ATCC BAA-125 / DSM 18197 / FERM 7344 / JCM 9153 / C-125)</name>
    <name type="common">Bacillus halodurans</name>
    <dbReference type="NCBI Taxonomy" id="272558"/>
    <lineage>
        <taxon>Bacteria</taxon>
        <taxon>Bacillati</taxon>
        <taxon>Bacillota</taxon>
        <taxon>Bacilli</taxon>
        <taxon>Bacillales</taxon>
        <taxon>Bacillaceae</taxon>
        <taxon>Halalkalibacterium (ex Joshi et al. 2022)</taxon>
    </lineage>
</organism>
<sequence length="990" mass="112398">MKTPLTSEHPSVPTTLPHTNDTDWLEQLHDILSIPVTEEIQKYFHAENDLFSFFYTPFLQFTYQSMSDYFMTFKTDMALIERQSLLQSTLTAVHHRLFHLTHRTLISEMHIDKLTVGLNGSTPHERYMDFNHKFNKTSKSKNLFNIYPILGKLVVNETLRTINFVKKIIQHYMKDYLLLSDFFKEKDLRLTNLQLGVGDTHVNGQCVTILTFASGQKVVYKPRSLSIDKQFGEFIEWVNSKGFQPSLRIPIAIDRQTYGWYEFIPHQEATSEDEIERYYSRIGGYLAIAYLFGATDLHLDNLIACGEHPMLIDLETLFTNDLDCYDSAFPFPALARELTQSVFGTLMLPITIASGKLLDIDLSAVGGGKGVQSEKIKTWVIVNQKTDEMKLVEQPYVTESSQNKPTVNGKEANIGNYIPHVTDGFRKMYRLFLNEIDELMDHNGPIFAFESCQIRHVFRATHVYAKFLEASTHPDYLQEPTRRNKLFESFWNITSLMAPFKKIVPHEIAELENHDIPYFVLTCGGTIVKDGYGRDIADLFQSSCIERVTHRLQQLGSEDEARQIRYIKSSLATLTNGDWTPSHEKTPMSPASADREDGYFLREAQAIGDDILAQLIWEDDRHAAYLIGVSVGMNEAVTVSPLTPGIYDGTLGIVLFFDQLAQQTGETHYRHAADALLEGMFKQLKPELMPSSAYFGLGSLFYGLMVLGLQRSDSHIIQKAYEYLKHLEECVQHEETPDFVSGLSGVLYMLTKIYQLTNEPRVFEVAKTTASRLSVLLDSKQPDTVLTGLSHGAAGFALALLTYGTAANDEQLLKQGHSYLVYERNRFNKQENNWVDLRKGNAYQTFWCHGAPGIGISRLLLAQFYDDELLHEELNAALNKTISDGFGHNHSLCHGDFGNLDLLLLYAQYTNNPEPKELARKLAISSIDQAHTYGWKLGLNHSDQLQGMMLGVTGIGYQLLRHINPTVPSILALELPSSTLTEKELRIHDR</sequence>
<dbReference type="Pfam" id="PF13575">
    <property type="entry name" value="DUF4135"/>
    <property type="match status" value="1"/>
</dbReference>
<evidence type="ECO:0000259" key="2">
    <source>
        <dbReference type="Pfam" id="PF13575"/>
    </source>
</evidence>
<feature type="domain" description="Lantibiotic biosynthesis protein dehydration" evidence="2">
    <location>
        <begin position="147"/>
        <end position="520"/>
    </location>
</feature>
<dbReference type="SUPFAM" id="SSF158745">
    <property type="entry name" value="LanC-like"/>
    <property type="match status" value="1"/>
</dbReference>
<dbReference type="STRING" id="272558.gene:10726305"/>
<keyword evidence="1" id="KW-0479">Metal-binding</keyword>
<dbReference type="InterPro" id="IPR025410">
    <property type="entry name" value="Lant_dehyd"/>
</dbReference>
<feature type="binding site" evidence="1">
    <location>
        <position position="894"/>
    </location>
    <ligand>
        <name>Zn(2+)</name>
        <dbReference type="ChEBI" id="CHEBI:29105"/>
    </ligand>
</feature>
<dbReference type="GO" id="GO:0031179">
    <property type="term" value="P:peptide modification"/>
    <property type="evidence" value="ECO:0007669"/>
    <property type="project" value="InterPro"/>
</dbReference>
<feature type="binding site" evidence="1">
    <location>
        <position position="848"/>
    </location>
    <ligand>
        <name>Zn(2+)</name>
        <dbReference type="ChEBI" id="CHEBI:29105"/>
    </ligand>
</feature>
<evidence type="ECO:0000313" key="3">
    <source>
        <dbReference type="EMBL" id="BAB04171.1"/>
    </source>
</evidence>